<gene>
    <name evidence="2" type="ORF">K470DRAFT_233072</name>
</gene>
<evidence type="ECO:0000313" key="2">
    <source>
        <dbReference type="EMBL" id="KAF2860067.1"/>
    </source>
</evidence>
<dbReference type="GO" id="GO:0005737">
    <property type="term" value="C:cytoplasm"/>
    <property type="evidence" value="ECO:0007669"/>
    <property type="project" value="TreeGrafter"/>
</dbReference>
<dbReference type="InterPro" id="IPR036291">
    <property type="entry name" value="NAD(P)-bd_dom_sf"/>
</dbReference>
<dbReference type="EMBL" id="MU005985">
    <property type="protein sequence ID" value="KAF2860067.1"/>
    <property type="molecule type" value="Genomic_DNA"/>
</dbReference>
<accession>A0A6A7BYK9</accession>
<reference evidence="2" key="1">
    <citation type="journal article" date="2020" name="Stud. Mycol.">
        <title>101 Dothideomycetes genomes: a test case for predicting lifestyles and emergence of pathogens.</title>
        <authorList>
            <person name="Haridas S."/>
            <person name="Albert R."/>
            <person name="Binder M."/>
            <person name="Bloem J."/>
            <person name="Labutti K."/>
            <person name="Salamov A."/>
            <person name="Andreopoulos B."/>
            <person name="Baker S."/>
            <person name="Barry K."/>
            <person name="Bills G."/>
            <person name="Bluhm B."/>
            <person name="Cannon C."/>
            <person name="Castanera R."/>
            <person name="Culley D."/>
            <person name="Daum C."/>
            <person name="Ezra D."/>
            <person name="Gonzalez J."/>
            <person name="Henrissat B."/>
            <person name="Kuo A."/>
            <person name="Liang C."/>
            <person name="Lipzen A."/>
            <person name="Lutzoni F."/>
            <person name="Magnuson J."/>
            <person name="Mondo S."/>
            <person name="Nolan M."/>
            <person name="Ohm R."/>
            <person name="Pangilinan J."/>
            <person name="Park H.-J."/>
            <person name="Ramirez L."/>
            <person name="Alfaro M."/>
            <person name="Sun H."/>
            <person name="Tritt A."/>
            <person name="Yoshinaga Y."/>
            <person name="Zwiers L.-H."/>
            <person name="Turgeon B."/>
            <person name="Goodwin S."/>
            <person name="Spatafora J."/>
            <person name="Crous P."/>
            <person name="Grigoriev I."/>
        </authorList>
    </citation>
    <scope>NUCLEOTIDE SEQUENCE</scope>
    <source>
        <strain evidence="2">CBS 480.64</strain>
    </source>
</reference>
<dbReference type="PANTHER" id="PTHR13812:SF19">
    <property type="entry name" value="KETIMINE REDUCTASE MU-CRYSTALLIN"/>
    <property type="match status" value="1"/>
</dbReference>
<dbReference type="OrthoDB" id="41492at2759"/>
<dbReference type="FunFam" id="3.40.50.720:FF:000556">
    <property type="entry name" value="Proline utilization protein PrnX-like protein"/>
    <property type="match status" value="1"/>
</dbReference>
<keyword evidence="3" id="KW-1185">Reference proteome</keyword>
<evidence type="ECO:0000313" key="3">
    <source>
        <dbReference type="Proteomes" id="UP000799421"/>
    </source>
</evidence>
<protein>
    <submittedName>
        <fullName evidence="2">NAD(P)-binding protein</fullName>
    </submittedName>
</protein>
<proteinExistence type="inferred from homology"/>
<dbReference type="Gene3D" id="3.40.50.720">
    <property type="entry name" value="NAD(P)-binding Rossmann-like Domain"/>
    <property type="match status" value="1"/>
</dbReference>
<sequence length="420" mass="46518">MMPLTVLRDADVDRILHSYTREDILELQRTLADALHWYSTSSDANDYCSDFQPERIALNRKDGSTTFFMPASCIDGQAVKVINLSGCVNPKPSSNASEKYVDGERLDAKGAISGSLTLMDSAGNTTGLVHATELTAFRTALASTMLLKKRSSVHTLTVFGAGLQAYWHIRLAMLLRPGEIHHLNVITRNFERATKCLIRLYDPQPNDPNFTNNVDERYNSKTKSTILTTVHSEFQRLRKNHIRSADVIFCCTPSTTPLFPAECLTNPEGQKKGRYVACIGSYKPDMIELDPDVLRFAVSQPQKHHRLHRRSREGGAVIVDTVTGALSQAGEIVQAKLLPEQVVELGELVMLSKEAKARRAAVGQSVDEGCNFQDDEALQDWVTRGNVLYKSVGLGLVDVVVGNEVIDRARQTDIGVTIDF</sequence>
<dbReference type="Gene3D" id="3.30.1780.10">
    <property type="entry name" value="ornithine cyclodeaminase, domain 1"/>
    <property type="match status" value="1"/>
</dbReference>
<name>A0A6A7BYK9_9PEZI</name>
<dbReference type="AlphaFoldDB" id="A0A6A7BYK9"/>
<evidence type="ECO:0000256" key="1">
    <source>
        <dbReference type="ARBA" id="ARBA00008903"/>
    </source>
</evidence>
<dbReference type="InterPro" id="IPR003462">
    <property type="entry name" value="ODC_Mu_crystall"/>
</dbReference>
<dbReference type="PANTHER" id="PTHR13812">
    <property type="entry name" value="KETIMINE REDUCTASE MU-CRYSTALLIN"/>
    <property type="match status" value="1"/>
</dbReference>
<organism evidence="2 3">
    <name type="scientific">Piedraia hortae CBS 480.64</name>
    <dbReference type="NCBI Taxonomy" id="1314780"/>
    <lineage>
        <taxon>Eukaryota</taxon>
        <taxon>Fungi</taxon>
        <taxon>Dikarya</taxon>
        <taxon>Ascomycota</taxon>
        <taxon>Pezizomycotina</taxon>
        <taxon>Dothideomycetes</taxon>
        <taxon>Dothideomycetidae</taxon>
        <taxon>Capnodiales</taxon>
        <taxon>Piedraiaceae</taxon>
        <taxon>Piedraia</taxon>
    </lineage>
</organism>
<comment type="similarity">
    <text evidence="1">Belongs to the ornithine cyclodeaminase/mu-crystallin family.</text>
</comment>
<dbReference type="Proteomes" id="UP000799421">
    <property type="component" value="Unassembled WGS sequence"/>
</dbReference>
<dbReference type="InterPro" id="IPR023401">
    <property type="entry name" value="ODC_N"/>
</dbReference>
<dbReference type="SUPFAM" id="SSF51735">
    <property type="entry name" value="NAD(P)-binding Rossmann-fold domains"/>
    <property type="match status" value="1"/>
</dbReference>